<keyword evidence="1" id="KW-0732">Signal</keyword>
<protein>
    <recommendedName>
        <fullName evidence="4">HEAT repeat domain-containing protein</fullName>
    </recommendedName>
</protein>
<proteinExistence type="predicted"/>
<organism evidence="2 3">
    <name type="scientific">Eiseniibacteriota bacterium</name>
    <dbReference type="NCBI Taxonomy" id="2212470"/>
    <lineage>
        <taxon>Bacteria</taxon>
        <taxon>Candidatus Eiseniibacteriota</taxon>
    </lineage>
</organism>
<evidence type="ECO:0000256" key="1">
    <source>
        <dbReference type="SAM" id="SignalP"/>
    </source>
</evidence>
<accession>A0A956LWL4</accession>
<sequence>MTARGLLATLLMLALSGLMPAWSGECTEGESRLLSRLEYWNGRSFAGDPRACGEISGALRCLVYNRIDLLHWAGPNTAGYFQSLRDSPLRPRVVSACTPLLTAPECSPYGDLGLQAAEDLAMFGVKQANGHDILGILVDRSRSSQTRLPYLALAAIGDSRVLAVLRTTYDSLSVGARDEAASYEILQLVNCLYHLPGDSSVAFAAAITDADPDTAVVARARHVVEARRQR</sequence>
<name>A0A956LWL4_UNCEI</name>
<reference evidence="2" key="1">
    <citation type="submission" date="2020-04" db="EMBL/GenBank/DDBJ databases">
        <authorList>
            <person name="Zhang T."/>
        </authorList>
    </citation>
    <scope>NUCLEOTIDE SEQUENCE</scope>
    <source>
        <strain evidence="2">HKST-UBA01</strain>
    </source>
</reference>
<gene>
    <name evidence="2" type="ORF">KC729_04190</name>
</gene>
<comment type="caution">
    <text evidence="2">The sequence shown here is derived from an EMBL/GenBank/DDBJ whole genome shotgun (WGS) entry which is preliminary data.</text>
</comment>
<feature type="signal peptide" evidence="1">
    <location>
        <begin position="1"/>
        <end position="23"/>
    </location>
</feature>
<evidence type="ECO:0008006" key="4">
    <source>
        <dbReference type="Google" id="ProtNLM"/>
    </source>
</evidence>
<dbReference type="AlphaFoldDB" id="A0A956LWL4"/>
<dbReference type="EMBL" id="JAGQHR010000076">
    <property type="protein sequence ID" value="MCA9726859.1"/>
    <property type="molecule type" value="Genomic_DNA"/>
</dbReference>
<dbReference type="Proteomes" id="UP000697710">
    <property type="component" value="Unassembled WGS sequence"/>
</dbReference>
<evidence type="ECO:0000313" key="3">
    <source>
        <dbReference type="Proteomes" id="UP000697710"/>
    </source>
</evidence>
<feature type="chain" id="PRO_5037843866" description="HEAT repeat domain-containing protein" evidence="1">
    <location>
        <begin position="24"/>
        <end position="230"/>
    </location>
</feature>
<evidence type="ECO:0000313" key="2">
    <source>
        <dbReference type="EMBL" id="MCA9726859.1"/>
    </source>
</evidence>
<reference evidence="2" key="2">
    <citation type="journal article" date="2021" name="Microbiome">
        <title>Successional dynamics and alternative stable states in a saline activated sludge microbial community over 9 years.</title>
        <authorList>
            <person name="Wang Y."/>
            <person name="Ye J."/>
            <person name="Ju F."/>
            <person name="Liu L."/>
            <person name="Boyd J.A."/>
            <person name="Deng Y."/>
            <person name="Parks D.H."/>
            <person name="Jiang X."/>
            <person name="Yin X."/>
            <person name="Woodcroft B.J."/>
            <person name="Tyson G.W."/>
            <person name="Hugenholtz P."/>
            <person name="Polz M.F."/>
            <person name="Zhang T."/>
        </authorList>
    </citation>
    <scope>NUCLEOTIDE SEQUENCE</scope>
    <source>
        <strain evidence="2">HKST-UBA01</strain>
    </source>
</reference>